<proteinExistence type="inferred from homology"/>
<evidence type="ECO:0000256" key="1">
    <source>
        <dbReference type="ARBA" id="ARBA00004141"/>
    </source>
</evidence>
<dbReference type="CDD" id="cd06225">
    <property type="entry name" value="HAMP"/>
    <property type="match status" value="1"/>
</dbReference>
<evidence type="ECO:0000256" key="7">
    <source>
        <dbReference type="PROSITE-ProRule" id="PRU00284"/>
    </source>
</evidence>
<dbReference type="PROSITE" id="PS50906">
    <property type="entry name" value="NIT"/>
    <property type="match status" value="1"/>
</dbReference>
<evidence type="ECO:0000256" key="10">
    <source>
        <dbReference type="SAM" id="Phobius"/>
    </source>
</evidence>
<feature type="region of interest" description="Disordered" evidence="9">
    <location>
        <begin position="436"/>
        <end position="465"/>
    </location>
</feature>
<dbReference type="GO" id="GO:0016020">
    <property type="term" value="C:membrane"/>
    <property type="evidence" value="ECO:0007669"/>
    <property type="project" value="UniProtKB-SubCell"/>
</dbReference>
<evidence type="ECO:0000256" key="2">
    <source>
        <dbReference type="ARBA" id="ARBA00022692"/>
    </source>
</evidence>
<feature type="transmembrane region" description="Helical" evidence="10">
    <location>
        <begin position="312"/>
        <end position="334"/>
    </location>
</feature>
<feature type="domain" description="HAMP" evidence="12">
    <location>
        <begin position="335"/>
        <end position="388"/>
    </location>
</feature>
<name>A0A1I6HQA8_9GAMM</name>
<feature type="compositionally biased region" description="Basic and acidic residues" evidence="9">
    <location>
        <begin position="453"/>
        <end position="464"/>
    </location>
</feature>
<dbReference type="InterPro" id="IPR004089">
    <property type="entry name" value="MCPsignal_dom"/>
</dbReference>
<dbReference type="CDD" id="cd11386">
    <property type="entry name" value="MCP_signal"/>
    <property type="match status" value="1"/>
</dbReference>
<organism evidence="14 15">
    <name type="scientific">Marinobacter daqiaonensis</name>
    <dbReference type="NCBI Taxonomy" id="650891"/>
    <lineage>
        <taxon>Bacteria</taxon>
        <taxon>Pseudomonadati</taxon>
        <taxon>Pseudomonadota</taxon>
        <taxon>Gammaproteobacteria</taxon>
        <taxon>Pseudomonadales</taxon>
        <taxon>Marinobacteraceae</taxon>
        <taxon>Marinobacter</taxon>
    </lineage>
</organism>
<evidence type="ECO:0000256" key="6">
    <source>
        <dbReference type="ARBA" id="ARBA00029447"/>
    </source>
</evidence>
<evidence type="ECO:0000259" key="11">
    <source>
        <dbReference type="PROSITE" id="PS50111"/>
    </source>
</evidence>
<sequence length="667" mass="72064">MPFINHLSMRGKLAVLLLPALLMLLYFAAASITDSYRDFRDIRSLQELARLAAAGDPLIESLQRERGRTAVYLASGRANDARNTLTAQRQQTDSQIDQYRKRVSALLNNTSMDQGLRASASAVDRALGELPSLRKSIDGGQVDSKQAMARYTGTVRELLDRITLIVRRASEPELVRQINAYYALAEAAERGGLERAAGAALIRRGEFSLPGLQRIAALAGAQKADMDIALAMLSRENQQRQSLERLVSTSYSLSGLREILFSSESGLNSLKATDWFDQATARLGDLNQTRTTLLSGVLALTETLAADEQRGLIVTATVAALAVVLVIVLALIIMSSINRQVSGLLTTVQEAMDNKDLSRQIPVTSNDELGRIGLAINQLFDRFGQALRQIDRSSVQLATATEETSSTANQNAAQVRSQQQQIEQVAAASEEMSATSEEISGNTQQVAGAARSATEKSRSGEHVLHSSVSRIRELATSVQQVNDVITELEEKSGTISEVVDVIRKVADQTNLLALNAAIEAARAGEHGRGFAVVADEVRSLARQTHDSTTEIESIVNGFREITGQASRSIITSHKLARETSDQTSELEQTFADILSDVGSISDMATQIAAASEQQVATTRELAGNMESVSEAAILTLTGSQEITQVTTEQARLARALQDLANEFRVAS</sequence>
<dbReference type="Gene3D" id="1.10.287.950">
    <property type="entry name" value="Methyl-accepting chemotaxis protein"/>
    <property type="match status" value="1"/>
</dbReference>
<evidence type="ECO:0000259" key="12">
    <source>
        <dbReference type="PROSITE" id="PS50885"/>
    </source>
</evidence>
<evidence type="ECO:0000259" key="13">
    <source>
        <dbReference type="PROSITE" id="PS50906"/>
    </source>
</evidence>
<keyword evidence="8" id="KW-0175">Coiled coil</keyword>
<comment type="subcellular location">
    <subcellularLocation>
        <location evidence="1">Membrane</location>
        <topology evidence="1">Multi-pass membrane protein</topology>
    </subcellularLocation>
</comment>
<dbReference type="GO" id="GO:0007165">
    <property type="term" value="P:signal transduction"/>
    <property type="evidence" value="ECO:0007669"/>
    <property type="project" value="UniProtKB-KW"/>
</dbReference>
<evidence type="ECO:0000256" key="3">
    <source>
        <dbReference type="ARBA" id="ARBA00022989"/>
    </source>
</evidence>
<dbReference type="InterPro" id="IPR013587">
    <property type="entry name" value="Nitrate/nitrite_sensing"/>
</dbReference>
<feature type="domain" description="NIT" evidence="13">
    <location>
        <begin position="53"/>
        <end position="304"/>
    </location>
</feature>
<dbReference type="Proteomes" id="UP000198644">
    <property type="component" value="Unassembled WGS sequence"/>
</dbReference>
<dbReference type="FunFam" id="1.10.287.950:FF:000001">
    <property type="entry name" value="Methyl-accepting chemotaxis sensory transducer"/>
    <property type="match status" value="1"/>
</dbReference>
<keyword evidence="2 10" id="KW-0812">Transmembrane</keyword>
<dbReference type="PROSITE" id="PS50885">
    <property type="entry name" value="HAMP"/>
    <property type="match status" value="1"/>
</dbReference>
<evidence type="ECO:0000256" key="5">
    <source>
        <dbReference type="ARBA" id="ARBA00023224"/>
    </source>
</evidence>
<evidence type="ECO:0000256" key="9">
    <source>
        <dbReference type="SAM" id="MobiDB-lite"/>
    </source>
</evidence>
<dbReference type="PANTHER" id="PTHR32089">
    <property type="entry name" value="METHYL-ACCEPTING CHEMOTAXIS PROTEIN MCPB"/>
    <property type="match status" value="1"/>
</dbReference>
<dbReference type="Pfam" id="PF08376">
    <property type="entry name" value="NIT"/>
    <property type="match status" value="1"/>
</dbReference>
<dbReference type="AlphaFoldDB" id="A0A1I6HQA8"/>
<dbReference type="STRING" id="650891.SAMN05216203_1420"/>
<dbReference type="OrthoDB" id="2489132at2"/>
<evidence type="ECO:0000256" key="8">
    <source>
        <dbReference type="SAM" id="Coils"/>
    </source>
</evidence>
<dbReference type="Pfam" id="PF00015">
    <property type="entry name" value="MCPsignal"/>
    <property type="match status" value="1"/>
</dbReference>
<dbReference type="InterPro" id="IPR010910">
    <property type="entry name" value="Nitrate/nitrite_sensing_bac"/>
</dbReference>
<dbReference type="RefSeq" id="WP_092010156.1">
    <property type="nucleotide sequence ID" value="NZ_FOYW01000001.1"/>
</dbReference>
<feature type="coiled-coil region" evidence="8">
    <location>
        <begin position="82"/>
        <end position="109"/>
    </location>
</feature>
<evidence type="ECO:0000256" key="4">
    <source>
        <dbReference type="ARBA" id="ARBA00023136"/>
    </source>
</evidence>
<evidence type="ECO:0000313" key="15">
    <source>
        <dbReference type="Proteomes" id="UP000198644"/>
    </source>
</evidence>
<feature type="domain" description="Methyl-accepting transducer" evidence="11">
    <location>
        <begin position="393"/>
        <end position="629"/>
    </location>
</feature>
<keyword evidence="5 7" id="KW-0807">Transducer</keyword>
<dbReference type="InterPro" id="IPR003660">
    <property type="entry name" value="HAMP_dom"/>
</dbReference>
<keyword evidence="3 10" id="KW-1133">Transmembrane helix</keyword>
<evidence type="ECO:0000313" key="14">
    <source>
        <dbReference type="EMBL" id="SFR56629.1"/>
    </source>
</evidence>
<dbReference type="EMBL" id="FOYW01000001">
    <property type="protein sequence ID" value="SFR56629.1"/>
    <property type="molecule type" value="Genomic_DNA"/>
</dbReference>
<protein>
    <submittedName>
        <fullName evidence="14">Methyl-accepting chemotaxis protein</fullName>
    </submittedName>
</protein>
<keyword evidence="4 10" id="KW-0472">Membrane</keyword>
<dbReference type="SUPFAM" id="SSF58104">
    <property type="entry name" value="Methyl-accepting chemotaxis protein (MCP) signaling domain"/>
    <property type="match status" value="1"/>
</dbReference>
<dbReference type="GO" id="GO:0006935">
    <property type="term" value="P:chemotaxis"/>
    <property type="evidence" value="ECO:0007669"/>
    <property type="project" value="UniProtKB-ARBA"/>
</dbReference>
<gene>
    <name evidence="14" type="ORF">SAMN05216203_1420</name>
</gene>
<dbReference type="PROSITE" id="PS50111">
    <property type="entry name" value="CHEMOTAXIS_TRANSDUC_2"/>
    <property type="match status" value="1"/>
</dbReference>
<reference evidence="14 15" key="1">
    <citation type="submission" date="2016-10" db="EMBL/GenBank/DDBJ databases">
        <authorList>
            <person name="de Groot N.N."/>
        </authorList>
    </citation>
    <scope>NUCLEOTIDE SEQUENCE [LARGE SCALE GENOMIC DNA]</scope>
    <source>
        <strain evidence="14 15">CGMCC 1.9167</strain>
    </source>
</reference>
<dbReference type="PANTHER" id="PTHR32089:SF112">
    <property type="entry name" value="LYSOZYME-LIKE PROTEIN-RELATED"/>
    <property type="match status" value="1"/>
</dbReference>
<dbReference type="Pfam" id="PF00672">
    <property type="entry name" value="HAMP"/>
    <property type="match status" value="1"/>
</dbReference>
<dbReference type="SMART" id="SM00283">
    <property type="entry name" value="MA"/>
    <property type="match status" value="1"/>
</dbReference>
<keyword evidence="15" id="KW-1185">Reference proteome</keyword>
<comment type="similarity">
    <text evidence="6">Belongs to the methyl-accepting chemotaxis (MCP) protein family.</text>
</comment>
<accession>A0A1I6HQA8</accession>